<sequence>MFRKITSILTFLSLSALTIVSLGSNFAWKYPIELLTHFRFQYFILSLILAGILFVLNIRRYFKHKIFIFCALMLVAFNAMEVIPWYLPHSQQFAYDVSLLPTRLLQFNINTQNNHYQEIIDTVRYESPQIALFIEIDQKAFNELNDGLKDILPNTFRSPVGGLALFSNLPIKNARVEDFNTKNYNLIATLLIDGEPVEFIGTHPSVPVKPSTFHQRNIQLAALSDYITKIKAPLIVAGDFNVTPWSPYYKRLVTKTNLHNTRLGNGILPSWIRRASYLHYPQWLVFIMEKYFSIPIDHCFVSKHFQVAIVDIGNSSNSDHSPVISDLIFKGKS</sequence>
<evidence type="ECO:0000313" key="4">
    <source>
        <dbReference type="Proteomes" id="UP000620559"/>
    </source>
</evidence>
<keyword evidence="1" id="KW-0472">Membrane</keyword>
<dbReference type="InterPro" id="IPR051916">
    <property type="entry name" value="GPI-anchor_lipid_remodeler"/>
</dbReference>
<keyword evidence="1" id="KW-0812">Transmembrane</keyword>
<dbReference type="Pfam" id="PF03372">
    <property type="entry name" value="Exo_endo_phos"/>
    <property type="match status" value="1"/>
</dbReference>
<feature type="transmembrane region" description="Helical" evidence="1">
    <location>
        <begin position="39"/>
        <end position="59"/>
    </location>
</feature>
<dbReference type="PANTHER" id="PTHR14859:SF15">
    <property type="entry name" value="ENDONUCLEASE_EXONUCLEASE_PHOSPHATASE DOMAIN-CONTAINING PROTEIN"/>
    <property type="match status" value="1"/>
</dbReference>
<dbReference type="SUPFAM" id="SSF56219">
    <property type="entry name" value="DNase I-like"/>
    <property type="match status" value="1"/>
</dbReference>
<keyword evidence="3" id="KW-0540">Nuclease</keyword>
<keyword evidence="3" id="KW-0255">Endonuclease</keyword>
<comment type="caution">
    <text evidence="3">The sequence shown here is derived from an EMBL/GenBank/DDBJ whole genome shotgun (WGS) entry which is preliminary data.</text>
</comment>
<dbReference type="AlphaFoldDB" id="A0A8J7K6V7"/>
<evidence type="ECO:0000313" key="3">
    <source>
        <dbReference type="EMBL" id="MBE9215967.1"/>
    </source>
</evidence>
<dbReference type="InterPro" id="IPR036691">
    <property type="entry name" value="Endo/exonu/phosph_ase_sf"/>
</dbReference>
<evidence type="ECO:0000256" key="1">
    <source>
        <dbReference type="SAM" id="Phobius"/>
    </source>
</evidence>
<reference evidence="3" key="1">
    <citation type="submission" date="2020-10" db="EMBL/GenBank/DDBJ databases">
        <authorList>
            <person name="Castelo-Branco R."/>
            <person name="Eusebio N."/>
            <person name="Adriana R."/>
            <person name="Vieira A."/>
            <person name="Brugerolle De Fraissinette N."/>
            <person name="Rezende De Castro R."/>
            <person name="Schneider M.P."/>
            <person name="Vasconcelos V."/>
            <person name="Leao P.N."/>
        </authorList>
    </citation>
    <scope>NUCLEOTIDE SEQUENCE</scope>
    <source>
        <strain evidence="3">LEGE 06105</strain>
    </source>
</reference>
<feature type="domain" description="Endonuclease/exonuclease/phosphatase" evidence="2">
    <location>
        <begin position="105"/>
        <end position="320"/>
    </location>
</feature>
<accession>A0A8J7K6V7</accession>
<organism evidence="3 4">
    <name type="scientific">Plectonema cf. radiosum LEGE 06105</name>
    <dbReference type="NCBI Taxonomy" id="945769"/>
    <lineage>
        <taxon>Bacteria</taxon>
        <taxon>Bacillati</taxon>
        <taxon>Cyanobacteriota</taxon>
        <taxon>Cyanophyceae</taxon>
        <taxon>Oscillatoriophycideae</taxon>
        <taxon>Oscillatoriales</taxon>
        <taxon>Microcoleaceae</taxon>
        <taxon>Plectonema</taxon>
    </lineage>
</organism>
<dbReference type="Gene3D" id="3.60.10.10">
    <property type="entry name" value="Endonuclease/exonuclease/phosphatase"/>
    <property type="match status" value="1"/>
</dbReference>
<evidence type="ECO:0000259" key="2">
    <source>
        <dbReference type="Pfam" id="PF03372"/>
    </source>
</evidence>
<protein>
    <submittedName>
        <fullName evidence="3">Endonuclease/exonuclease/phosphatase family protein</fullName>
    </submittedName>
</protein>
<dbReference type="InterPro" id="IPR005135">
    <property type="entry name" value="Endo/exonuclease/phosphatase"/>
</dbReference>
<keyword evidence="4" id="KW-1185">Reference proteome</keyword>
<keyword evidence="1" id="KW-1133">Transmembrane helix</keyword>
<proteinExistence type="predicted"/>
<dbReference type="GO" id="GO:0016020">
    <property type="term" value="C:membrane"/>
    <property type="evidence" value="ECO:0007669"/>
    <property type="project" value="GOC"/>
</dbReference>
<feature type="transmembrane region" description="Helical" evidence="1">
    <location>
        <begin position="66"/>
        <end position="87"/>
    </location>
</feature>
<dbReference type="EMBL" id="JADEWL010000129">
    <property type="protein sequence ID" value="MBE9215967.1"/>
    <property type="molecule type" value="Genomic_DNA"/>
</dbReference>
<dbReference type="RefSeq" id="WP_193924283.1">
    <property type="nucleotide sequence ID" value="NZ_JADEWL010000129.1"/>
</dbReference>
<dbReference type="Proteomes" id="UP000620559">
    <property type="component" value="Unassembled WGS sequence"/>
</dbReference>
<gene>
    <name evidence="3" type="ORF">IQ247_25455</name>
</gene>
<dbReference type="GO" id="GO:0006506">
    <property type="term" value="P:GPI anchor biosynthetic process"/>
    <property type="evidence" value="ECO:0007669"/>
    <property type="project" value="TreeGrafter"/>
</dbReference>
<keyword evidence="3" id="KW-0378">Hydrolase</keyword>
<name>A0A8J7K6V7_9CYAN</name>
<dbReference type="PANTHER" id="PTHR14859">
    <property type="entry name" value="CALCOFLUOR WHITE HYPERSENSITIVE PROTEIN PRECURSOR"/>
    <property type="match status" value="1"/>
</dbReference>
<dbReference type="GO" id="GO:0004519">
    <property type="term" value="F:endonuclease activity"/>
    <property type="evidence" value="ECO:0007669"/>
    <property type="project" value="UniProtKB-KW"/>
</dbReference>